<feature type="non-terminal residue" evidence="1">
    <location>
        <position position="39"/>
    </location>
</feature>
<organism evidence="1 3">
    <name type="scientific">Adineta steineri</name>
    <dbReference type="NCBI Taxonomy" id="433720"/>
    <lineage>
        <taxon>Eukaryota</taxon>
        <taxon>Metazoa</taxon>
        <taxon>Spiralia</taxon>
        <taxon>Gnathifera</taxon>
        <taxon>Rotifera</taxon>
        <taxon>Eurotatoria</taxon>
        <taxon>Bdelloidea</taxon>
        <taxon>Adinetida</taxon>
        <taxon>Adinetidae</taxon>
        <taxon>Adineta</taxon>
    </lineage>
</organism>
<evidence type="ECO:0000313" key="3">
    <source>
        <dbReference type="Proteomes" id="UP000663844"/>
    </source>
</evidence>
<dbReference type="EMBL" id="CAJOAZ010003835">
    <property type="protein sequence ID" value="CAF4030324.1"/>
    <property type="molecule type" value="Genomic_DNA"/>
</dbReference>
<dbReference type="Proteomes" id="UP000663881">
    <property type="component" value="Unassembled WGS sequence"/>
</dbReference>
<name>A0A819QF50_9BILA</name>
<evidence type="ECO:0000313" key="1">
    <source>
        <dbReference type="EMBL" id="CAF4030324.1"/>
    </source>
</evidence>
<gene>
    <name evidence="2" type="ORF">OKA104_LOCUS41478</name>
    <name evidence="1" type="ORF">OXD698_LOCUS31262</name>
</gene>
<proteinExistence type="predicted"/>
<comment type="caution">
    <text evidence="1">The sequence shown here is derived from an EMBL/GenBank/DDBJ whole genome shotgun (WGS) entry which is preliminary data.</text>
</comment>
<protein>
    <submittedName>
        <fullName evidence="1">Uncharacterized protein</fullName>
    </submittedName>
</protein>
<dbReference type="Proteomes" id="UP000663844">
    <property type="component" value="Unassembled WGS sequence"/>
</dbReference>
<sequence>MSLSDTFRTHVEFRPRKFLLEHPVEDLQGGGTWGLEKGQ</sequence>
<reference evidence="1" key="1">
    <citation type="submission" date="2021-02" db="EMBL/GenBank/DDBJ databases">
        <authorList>
            <person name="Nowell W R."/>
        </authorList>
    </citation>
    <scope>NUCLEOTIDE SEQUENCE</scope>
</reference>
<evidence type="ECO:0000313" key="2">
    <source>
        <dbReference type="EMBL" id="CAF4210314.1"/>
    </source>
</evidence>
<dbReference type="AlphaFoldDB" id="A0A819QF50"/>
<accession>A0A819QF50</accession>
<dbReference type="EMBL" id="CAJOAY010009769">
    <property type="protein sequence ID" value="CAF4210314.1"/>
    <property type="molecule type" value="Genomic_DNA"/>
</dbReference>